<feature type="compositionally biased region" description="Basic and acidic residues" evidence="1">
    <location>
        <begin position="1"/>
        <end position="12"/>
    </location>
</feature>
<reference evidence="2 3" key="1">
    <citation type="submission" date="2019-03" db="EMBL/GenBank/DDBJ databases">
        <title>Single cell metagenomics reveals metabolic interactions within the superorganism composed of flagellate Streblomastix strix and complex community of Bacteroidetes bacteria on its surface.</title>
        <authorList>
            <person name="Treitli S.C."/>
            <person name="Kolisko M."/>
            <person name="Husnik F."/>
            <person name="Keeling P."/>
            <person name="Hampl V."/>
        </authorList>
    </citation>
    <scope>NUCLEOTIDE SEQUENCE [LARGE SCALE GENOMIC DNA]</scope>
    <source>
        <strain evidence="2">ST1C</strain>
    </source>
</reference>
<comment type="caution">
    <text evidence="2">The sequence shown here is derived from an EMBL/GenBank/DDBJ whole genome shotgun (WGS) entry which is preliminary data.</text>
</comment>
<dbReference type="EMBL" id="SNRW01029816">
    <property type="protein sequence ID" value="KAA6358470.1"/>
    <property type="molecule type" value="Genomic_DNA"/>
</dbReference>
<accession>A0A5J4TKV0</accession>
<organism evidence="2 3">
    <name type="scientific">Streblomastix strix</name>
    <dbReference type="NCBI Taxonomy" id="222440"/>
    <lineage>
        <taxon>Eukaryota</taxon>
        <taxon>Metamonada</taxon>
        <taxon>Preaxostyla</taxon>
        <taxon>Oxymonadida</taxon>
        <taxon>Streblomastigidae</taxon>
        <taxon>Streblomastix</taxon>
    </lineage>
</organism>
<sequence>MKEIKTSKELIRTDTISSTTTTNSSEETSSPLDQMYICENTNPEDVDSDNYIEEIDQDNISDISDYYSSFNYNLMR</sequence>
<dbReference type="AlphaFoldDB" id="A0A5J4TKV0"/>
<feature type="compositionally biased region" description="Low complexity" evidence="1">
    <location>
        <begin position="15"/>
        <end position="30"/>
    </location>
</feature>
<evidence type="ECO:0000313" key="3">
    <source>
        <dbReference type="Proteomes" id="UP000324800"/>
    </source>
</evidence>
<protein>
    <submittedName>
        <fullName evidence="2">Uncharacterized protein</fullName>
    </submittedName>
</protein>
<evidence type="ECO:0000256" key="1">
    <source>
        <dbReference type="SAM" id="MobiDB-lite"/>
    </source>
</evidence>
<dbReference type="Proteomes" id="UP000324800">
    <property type="component" value="Unassembled WGS sequence"/>
</dbReference>
<feature type="region of interest" description="Disordered" evidence="1">
    <location>
        <begin position="1"/>
        <end position="32"/>
    </location>
</feature>
<gene>
    <name evidence="2" type="ORF">EZS28_046003</name>
</gene>
<name>A0A5J4TKV0_9EUKA</name>
<evidence type="ECO:0000313" key="2">
    <source>
        <dbReference type="EMBL" id="KAA6358470.1"/>
    </source>
</evidence>
<proteinExistence type="predicted"/>